<dbReference type="STRING" id="1437874.CSPHI_10250"/>
<accession>A0A1L7CZK0</accession>
<evidence type="ECO:0000313" key="6">
    <source>
        <dbReference type="Proteomes" id="UP000185469"/>
    </source>
</evidence>
<dbReference type="AlphaFoldDB" id="A0A1L7CZK0"/>
<dbReference type="Proteomes" id="UP000185469">
    <property type="component" value="Chromosome"/>
</dbReference>
<proteinExistence type="inferred from homology"/>
<dbReference type="NCBIfam" id="TIGR00072">
    <property type="entry name" value="hydrog_prot"/>
    <property type="match status" value="1"/>
</dbReference>
<name>A0A1L7CZK0_9CORY</name>
<dbReference type="InterPro" id="IPR023430">
    <property type="entry name" value="Pept_HybD-like_dom_sf"/>
</dbReference>
<keyword evidence="6" id="KW-1185">Reference proteome</keyword>
<dbReference type="SUPFAM" id="SSF53163">
    <property type="entry name" value="HybD-like"/>
    <property type="match status" value="2"/>
</dbReference>
<sequence>MTVVLGVGNPIMGDDATGLALLARVRARWAAGADAPAGAAGGLIPLSSDRRDAAPAAAALAEEEIRGVRFVDGGTAGMELLPVIQGARDLLLLDSLAGPGAPGEVVRLTGDQVPRLLRQKLSPHQVGLLDLLSAARLLGREPGRVAVVGVVAASPELDLELSAEVAAALEPAAAVATGVLSSWT</sequence>
<dbReference type="Gene3D" id="3.40.50.1450">
    <property type="entry name" value="HybD-like"/>
    <property type="match status" value="1"/>
</dbReference>
<dbReference type="RefSeq" id="WP_075692949.1">
    <property type="nucleotide sequence ID" value="NZ_CP009248.1"/>
</dbReference>
<evidence type="ECO:0000256" key="1">
    <source>
        <dbReference type="ARBA" id="ARBA00006814"/>
    </source>
</evidence>
<keyword evidence="3" id="KW-0064">Aspartyl protease</keyword>
<dbReference type="GO" id="GO:0004190">
    <property type="term" value="F:aspartic-type endopeptidase activity"/>
    <property type="evidence" value="ECO:0007669"/>
    <property type="project" value="UniProtKB-KW"/>
</dbReference>
<dbReference type="GO" id="GO:0008047">
    <property type="term" value="F:enzyme activator activity"/>
    <property type="evidence" value="ECO:0007669"/>
    <property type="project" value="InterPro"/>
</dbReference>
<evidence type="ECO:0008006" key="7">
    <source>
        <dbReference type="Google" id="ProtNLM"/>
    </source>
</evidence>
<dbReference type="EMBL" id="CP009248">
    <property type="protein sequence ID" value="APT91315.1"/>
    <property type="molecule type" value="Genomic_DNA"/>
</dbReference>
<dbReference type="InterPro" id="IPR000671">
    <property type="entry name" value="Peptidase_A31"/>
</dbReference>
<reference evidence="5 6" key="1">
    <citation type="submission" date="2014-08" db="EMBL/GenBank/DDBJ databases">
        <title>Complete genome sequence of Corynebacterium sphenisci CECT 5990(T) (=DSM 44792(T)), isolated from healthy wild penguins.</title>
        <authorList>
            <person name="Ruckert C."/>
            <person name="Albersmeier A."/>
            <person name="Winkler A."/>
            <person name="Kalinowski J."/>
        </authorList>
    </citation>
    <scope>NUCLEOTIDE SEQUENCE [LARGE SCALE GENOMIC DNA]</scope>
    <source>
        <strain evidence="5 6">DSM 44792</strain>
    </source>
</reference>
<dbReference type="OrthoDB" id="9792731at2"/>
<evidence type="ECO:0000313" key="5">
    <source>
        <dbReference type="EMBL" id="APT91315.1"/>
    </source>
</evidence>
<evidence type="ECO:0000256" key="4">
    <source>
        <dbReference type="ARBA" id="ARBA00022801"/>
    </source>
</evidence>
<comment type="similarity">
    <text evidence="1">Belongs to the peptidase A31 family.</text>
</comment>
<dbReference type="PANTHER" id="PTHR30302:SF1">
    <property type="entry name" value="HYDROGENASE 2 MATURATION PROTEASE"/>
    <property type="match status" value="1"/>
</dbReference>
<dbReference type="GO" id="GO:0016485">
    <property type="term" value="P:protein processing"/>
    <property type="evidence" value="ECO:0007669"/>
    <property type="project" value="TreeGrafter"/>
</dbReference>
<keyword evidence="2" id="KW-0645">Protease</keyword>
<organism evidence="5 6">
    <name type="scientific">Corynebacterium sphenisci DSM 44792</name>
    <dbReference type="NCBI Taxonomy" id="1437874"/>
    <lineage>
        <taxon>Bacteria</taxon>
        <taxon>Bacillati</taxon>
        <taxon>Actinomycetota</taxon>
        <taxon>Actinomycetes</taxon>
        <taxon>Mycobacteriales</taxon>
        <taxon>Corynebacteriaceae</taxon>
        <taxon>Corynebacterium</taxon>
    </lineage>
</organism>
<dbReference type="KEGG" id="csph:CSPHI_10250"/>
<protein>
    <recommendedName>
        <fullName evidence="7">Hydrogenase maturation protease</fullName>
    </recommendedName>
</protein>
<gene>
    <name evidence="5" type="ORF">CSPHI_10250</name>
</gene>
<dbReference type="PANTHER" id="PTHR30302">
    <property type="entry name" value="HYDROGENASE 1 MATURATION PROTEASE"/>
    <property type="match status" value="1"/>
</dbReference>
<keyword evidence="4" id="KW-0378">Hydrolase</keyword>
<evidence type="ECO:0000256" key="2">
    <source>
        <dbReference type="ARBA" id="ARBA00022670"/>
    </source>
</evidence>
<evidence type="ECO:0000256" key="3">
    <source>
        <dbReference type="ARBA" id="ARBA00022750"/>
    </source>
</evidence>
<dbReference type="Pfam" id="PF01750">
    <property type="entry name" value="HycI"/>
    <property type="match status" value="1"/>
</dbReference>